<accession>K0SKE9</accession>
<feature type="coiled-coil region" evidence="1">
    <location>
        <begin position="14"/>
        <end position="41"/>
    </location>
</feature>
<evidence type="ECO:0000256" key="1">
    <source>
        <dbReference type="SAM" id="Coils"/>
    </source>
</evidence>
<feature type="region of interest" description="Disordered" evidence="2">
    <location>
        <begin position="155"/>
        <end position="185"/>
    </location>
</feature>
<proteinExistence type="predicted"/>
<sequence>MTRSSPTPSDAATMEEMRERIAFLENELVEAKLQVALAKSNEERLILDALQMKTAISELTGDESGNECVRVLVPMSDPFGRRNAARRPRLSHNSSASGLNKLLGLAKCDSYGSLDASSAGPRRKRVLNPGSCSSALNLLSSLSNSASNVSIESYSLDLDRRSSRPRRSYDSTDNKNEECAASDDEQVSRRAWSTWPCPLLPGSGCSASASISRRLLVPLSNGSPKGAQVVANVAESLDSPGGRGNHLPADALPVHAVEQQPEERGHGVAHVADYETGREQRVPLEGLGQRACGRWSA</sequence>
<comment type="caution">
    <text evidence="3">The sequence shown here is derived from an EMBL/GenBank/DDBJ whole genome shotgun (WGS) entry which is preliminary data.</text>
</comment>
<reference evidence="3 4" key="1">
    <citation type="journal article" date="2012" name="Genome Biol.">
        <title>Genome and low-iron response of an oceanic diatom adapted to chronic iron limitation.</title>
        <authorList>
            <person name="Lommer M."/>
            <person name="Specht M."/>
            <person name="Roy A.S."/>
            <person name="Kraemer L."/>
            <person name="Andreson R."/>
            <person name="Gutowska M.A."/>
            <person name="Wolf J."/>
            <person name="Bergner S.V."/>
            <person name="Schilhabel M.B."/>
            <person name="Klostermeier U.C."/>
            <person name="Beiko R.G."/>
            <person name="Rosenstiel P."/>
            <person name="Hippler M."/>
            <person name="Laroche J."/>
        </authorList>
    </citation>
    <scope>NUCLEOTIDE SEQUENCE [LARGE SCALE GENOMIC DNA]</scope>
    <source>
        <strain evidence="3 4">CCMP1005</strain>
    </source>
</reference>
<keyword evidence="1" id="KW-0175">Coiled coil</keyword>
<protein>
    <submittedName>
        <fullName evidence="3">Uncharacterized protein</fullName>
    </submittedName>
</protein>
<organism evidence="3 4">
    <name type="scientific">Thalassiosira oceanica</name>
    <name type="common">Marine diatom</name>
    <dbReference type="NCBI Taxonomy" id="159749"/>
    <lineage>
        <taxon>Eukaryota</taxon>
        <taxon>Sar</taxon>
        <taxon>Stramenopiles</taxon>
        <taxon>Ochrophyta</taxon>
        <taxon>Bacillariophyta</taxon>
        <taxon>Coscinodiscophyceae</taxon>
        <taxon>Thalassiosirophycidae</taxon>
        <taxon>Thalassiosirales</taxon>
        <taxon>Thalassiosiraceae</taxon>
        <taxon>Thalassiosira</taxon>
    </lineage>
</organism>
<dbReference type="Proteomes" id="UP000266841">
    <property type="component" value="Unassembled WGS sequence"/>
</dbReference>
<dbReference type="AlphaFoldDB" id="K0SKE9"/>
<evidence type="ECO:0000256" key="2">
    <source>
        <dbReference type="SAM" id="MobiDB-lite"/>
    </source>
</evidence>
<keyword evidence="4" id="KW-1185">Reference proteome</keyword>
<feature type="compositionally biased region" description="Basic and acidic residues" evidence="2">
    <location>
        <begin position="157"/>
        <end position="178"/>
    </location>
</feature>
<name>K0SKE9_THAOC</name>
<evidence type="ECO:0000313" key="3">
    <source>
        <dbReference type="EMBL" id="EJK66723.1"/>
    </source>
</evidence>
<evidence type="ECO:0000313" key="4">
    <source>
        <dbReference type="Proteomes" id="UP000266841"/>
    </source>
</evidence>
<dbReference type="EMBL" id="AGNL01014409">
    <property type="protein sequence ID" value="EJK66723.1"/>
    <property type="molecule type" value="Genomic_DNA"/>
</dbReference>
<gene>
    <name evidence="3" type="ORF">THAOC_12326</name>
</gene>